<name>A0A4R0P197_9SPHI</name>
<gene>
    <name evidence="1" type="ORF">EZ449_09270</name>
</gene>
<evidence type="ECO:0000313" key="2">
    <source>
        <dbReference type="Proteomes" id="UP000291485"/>
    </source>
</evidence>
<accession>A0A4R0P197</accession>
<dbReference type="RefSeq" id="WP_131557963.1">
    <property type="nucleotide sequence ID" value="NZ_SJSN01000006.1"/>
</dbReference>
<evidence type="ECO:0000313" key="1">
    <source>
        <dbReference type="EMBL" id="TCD10525.1"/>
    </source>
</evidence>
<organism evidence="1 2">
    <name type="scientific">Pedobacter frigidisoli</name>
    <dbReference type="NCBI Taxonomy" id="2530455"/>
    <lineage>
        <taxon>Bacteria</taxon>
        <taxon>Pseudomonadati</taxon>
        <taxon>Bacteroidota</taxon>
        <taxon>Sphingobacteriia</taxon>
        <taxon>Sphingobacteriales</taxon>
        <taxon>Sphingobacteriaceae</taxon>
        <taxon>Pedobacter</taxon>
    </lineage>
</organism>
<sequence>MKKEWIEFTGRWNKPCHVKVSHLKNIEPLKKGTRVTLKNDEVLEFKNDYESTVFLLRSNGYHQF</sequence>
<reference evidence="1 2" key="1">
    <citation type="submission" date="2019-02" db="EMBL/GenBank/DDBJ databases">
        <title>Pedobacter sp. RP-3-11 sp. nov., isolated from Arctic soil.</title>
        <authorList>
            <person name="Dahal R.H."/>
        </authorList>
    </citation>
    <scope>NUCLEOTIDE SEQUENCE [LARGE SCALE GENOMIC DNA]</scope>
    <source>
        <strain evidence="1 2">RP-3-11</strain>
    </source>
</reference>
<comment type="caution">
    <text evidence="1">The sequence shown here is derived from an EMBL/GenBank/DDBJ whole genome shotgun (WGS) entry which is preliminary data.</text>
</comment>
<proteinExistence type="predicted"/>
<protein>
    <submittedName>
        <fullName evidence="1">Uncharacterized protein</fullName>
    </submittedName>
</protein>
<dbReference type="AlphaFoldDB" id="A0A4R0P197"/>
<dbReference type="Proteomes" id="UP000291485">
    <property type="component" value="Unassembled WGS sequence"/>
</dbReference>
<dbReference type="EMBL" id="SJSN01000006">
    <property type="protein sequence ID" value="TCD10525.1"/>
    <property type="molecule type" value="Genomic_DNA"/>
</dbReference>
<keyword evidence="2" id="KW-1185">Reference proteome</keyword>